<comment type="subcellular location">
    <subcellularLocation>
        <location evidence="2">Cell membrane</location>
        <topology evidence="2">Multi-pass membrane protein</topology>
    </subcellularLocation>
</comment>
<dbReference type="InterPro" id="IPR044537">
    <property type="entry name" value="Rip2-like"/>
</dbReference>
<dbReference type="InterPro" id="IPR052348">
    <property type="entry name" value="Metallopeptidase_M50B"/>
</dbReference>
<proteinExistence type="inferred from homology"/>
<evidence type="ECO:0000256" key="3">
    <source>
        <dbReference type="ARBA" id="ARBA00007931"/>
    </source>
</evidence>
<dbReference type="AlphaFoldDB" id="A0A6B2R4B3"/>
<feature type="transmembrane region" description="Helical" evidence="13">
    <location>
        <begin position="136"/>
        <end position="158"/>
    </location>
</feature>
<evidence type="ECO:0000256" key="6">
    <source>
        <dbReference type="ARBA" id="ARBA00022692"/>
    </source>
</evidence>
<feature type="transmembrane region" description="Helical" evidence="13">
    <location>
        <begin position="179"/>
        <end position="201"/>
    </location>
</feature>
<comment type="similarity">
    <text evidence="3">Belongs to the peptidase M50B family.</text>
</comment>
<dbReference type="GO" id="GO:0046872">
    <property type="term" value="F:metal ion binding"/>
    <property type="evidence" value="ECO:0007669"/>
    <property type="project" value="UniProtKB-KW"/>
</dbReference>
<dbReference type="GO" id="GO:0008237">
    <property type="term" value="F:metallopeptidase activity"/>
    <property type="evidence" value="ECO:0007669"/>
    <property type="project" value="UniProtKB-KW"/>
</dbReference>
<evidence type="ECO:0000256" key="10">
    <source>
        <dbReference type="ARBA" id="ARBA00022989"/>
    </source>
</evidence>
<reference evidence="15" key="1">
    <citation type="submission" date="2020-02" db="EMBL/GenBank/DDBJ databases">
        <authorList>
            <person name="Chen W.-M."/>
        </authorList>
    </citation>
    <scope>NUCLEOTIDE SEQUENCE</scope>
    <source>
        <strain evidence="15">NBD-18</strain>
    </source>
</reference>
<comment type="caution">
    <text evidence="15">The sequence shown here is derived from an EMBL/GenBank/DDBJ whole genome shotgun (WGS) entry which is preliminary data.</text>
</comment>
<feature type="transmembrane region" description="Helical" evidence="13">
    <location>
        <begin position="58"/>
        <end position="78"/>
    </location>
</feature>
<dbReference type="RefSeq" id="WP_163655485.1">
    <property type="nucleotide sequence ID" value="NZ_JAAGRN010000007.1"/>
</dbReference>
<dbReference type="PANTHER" id="PTHR35864">
    <property type="entry name" value="ZINC METALLOPROTEASE MJ0611-RELATED"/>
    <property type="match status" value="1"/>
</dbReference>
<name>A0A6B2R4B3_9BURK</name>
<dbReference type="PANTHER" id="PTHR35864:SF1">
    <property type="entry name" value="ZINC METALLOPROTEASE YWHC-RELATED"/>
    <property type="match status" value="1"/>
</dbReference>
<keyword evidence="7" id="KW-0479">Metal-binding</keyword>
<keyword evidence="4" id="KW-1003">Cell membrane</keyword>
<keyword evidence="11" id="KW-0482">Metalloprotease</keyword>
<evidence type="ECO:0000256" key="12">
    <source>
        <dbReference type="ARBA" id="ARBA00023136"/>
    </source>
</evidence>
<keyword evidence="12 13" id="KW-0472">Membrane</keyword>
<evidence type="ECO:0000256" key="11">
    <source>
        <dbReference type="ARBA" id="ARBA00023049"/>
    </source>
</evidence>
<evidence type="ECO:0000313" key="15">
    <source>
        <dbReference type="EMBL" id="NDY83867.1"/>
    </source>
</evidence>
<evidence type="ECO:0000256" key="1">
    <source>
        <dbReference type="ARBA" id="ARBA00001947"/>
    </source>
</evidence>
<keyword evidence="5 15" id="KW-0645">Protease</keyword>
<keyword evidence="9" id="KW-0862">Zinc</keyword>
<evidence type="ECO:0000259" key="14">
    <source>
        <dbReference type="Pfam" id="PF02163"/>
    </source>
</evidence>
<feature type="domain" description="Peptidase M50" evidence="14">
    <location>
        <begin position="139"/>
        <end position="191"/>
    </location>
</feature>
<evidence type="ECO:0000256" key="4">
    <source>
        <dbReference type="ARBA" id="ARBA00022475"/>
    </source>
</evidence>
<dbReference type="GO" id="GO:0005886">
    <property type="term" value="C:plasma membrane"/>
    <property type="evidence" value="ECO:0007669"/>
    <property type="project" value="UniProtKB-SubCell"/>
</dbReference>
<dbReference type="Pfam" id="PF02163">
    <property type="entry name" value="Peptidase_M50"/>
    <property type="match status" value="2"/>
</dbReference>
<keyword evidence="8" id="KW-0378">Hydrolase</keyword>
<evidence type="ECO:0000256" key="13">
    <source>
        <dbReference type="SAM" id="Phobius"/>
    </source>
</evidence>
<keyword evidence="6 13" id="KW-0812">Transmembrane</keyword>
<gene>
    <name evidence="15" type="ORF">G3I67_11555</name>
</gene>
<accession>A0A6B2R4B3</accession>
<comment type="cofactor">
    <cofactor evidence="1">
        <name>Zn(2+)</name>
        <dbReference type="ChEBI" id="CHEBI:29105"/>
    </cofactor>
</comment>
<feature type="domain" description="Peptidase M50" evidence="14">
    <location>
        <begin position="12"/>
        <end position="135"/>
    </location>
</feature>
<dbReference type="GO" id="GO:0006508">
    <property type="term" value="P:proteolysis"/>
    <property type="evidence" value="ECO:0007669"/>
    <property type="project" value="UniProtKB-KW"/>
</dbReference>
<sequence length="215" mass="23521">MNEIIQTICVLALPVIFAITLHEAAHAYVARLFGDPTASQLGRVSLNPAKHIDPVGTILVPVGILLMSKLLGGSPLLFGWAKPVPVDFGRLHRPKQDMLWVALAGPGANLLMALIWAFVCGMLISRGIRDGFMFEVSLVGIQINLSLMALNLLPVLPLDGGRVLFSLLPNRYAWQFGRLEPYGMLIVIVLLFSGILDALMYPVMSLAPWLVRIFV</sequence>
<evidence type="ECO:0000256" key="5">
    <source>
        <dbReference type="ARBA" id="ARBA00022670"/>
    </source>
</evidence>
<evidence type="ECO:0000256" key="9">
    <source>
        <dbReference type="ARBA" id="ARBA00022833"/>
    </source>
</evidence>
<protein>
    <submittedName>
        <fullName evidence="15">Site-2 protease family protein</fullName>
    </submittedName>
</protein>
<evidence type="ECO:0000256" key="2">
    <source>
        <dbReference type="ARBA" id="ARBA00004651"/>
    </source>
</evidence>
<feature type="transmembrane region" description="Helical" evidence="13">
    <location>
        <begin position="99"/>
        <end position="124"/>
    </location>
</feature>
<dbReference type="CDD" id="cd06158">
    <property type="entry name" value="S2P-M50_like_1"/>
    <property type="match status" value="1"/>
</dbReference>
<dbReference type="EMBL" id="JAAGRN010000007">
    <property type="protein sequence ID" value="NDY83867.1"/>
    <property type="molecule type" value="Genomic_DNA"/>
</dbReference>
<organism evidence="15">
    <name type="scientific">Sheuella amnicola</name>
    <dbReference type="NCBI Taxonomy" id="2707330"/>
    <lineage>
        <taxon>Bacteria</taxon>
        <taxon>Pseudomonadati</taxon>
        <taxon>Pseudomonadota</taxon>
        <taxon>Betaproteobacteria</taxon>
        <taxon>Burkholderiales</taxon>
        <taxon>Alcaligenaceae</taxon>
        <taxon>Sheuella</taxon>
    </lineage>
</organism>
<keyword evidence="10 13" id="KW-1133">Transmembrane helix</keyword>
<evidence type="ECO:0000256" key="8">
    <source>
        <dbReference type="ARBA" id="ARBA00022801"/>
    </source>
</evidence>
<evidence type="ECO:0000256" key="7">
    <source>
        <dbReference type="ARBA" id="ARBA00022723"/>
    </source>
</evidence>
<dbReference type="InterPro" id="IPR008915">
    <property type="entry name" value="Peptidase_M50"/>
</dbReference>